<dbReference type="Proteomes" id="UP001302666">
    <property type="component" value="Chromosome"/>
</dbReference>
<evidence type="ECO:0000313" key="3">
    <source>
        <dbReference type="Proteomes" id="UP001302666"/>
    </source>
</evidence>
<evidence type="ECO:0000256" key="1">
    <source>
        <dbReference type="SAM" id="MobiDB-lite"/>
    </source>
</evidence>
<sequence length="128" mass="13186">MAQSKKKWVAFKSNATVPGDVMGEDNDQKMQVGEPVQLPESYANHVVQDGFAAFCDAPKKTAPKKSGGGQSAEEKAAAEAAQKLAAAQQAVSDADLHLKSVAGTADEGEAREALAAAEAELDALQSAS</sequence>
<dbReference type="RefSeq" id="WP_317386607.1">
    <property type="nucleotide sequence ID" value="NZ_CP136704.1"/>
</dbReference>
<name>A0ABZ0HJB7_TRISK</name>
<dbReference type="EMBL" id="CP136704">
    <property type="protein sequence ID" value="WOI34769.1"/>
    <property type="molecule type" value="Genomic_DNA"/>
</dbReference>
<gene>
    <name evidence="2" type="ORF">R1T40_08595</name>
</gene>
<reference evidence="2 3" key="1">
    <citation type="submission" date="2023-10" db="EMBL/GenBank/DDBJ databases">
        <title>Eight complete genome sequences of bacteria isolated from laboratory stock of Giant Kelp gametophytes.</title>
        <authorList>
            <person name="Tolentino B."/>
            <person name="Nuzhdin S."/>
        </authorList>
    </citation>
    <scope>NUCLEOTIDE SEQUENCE [LARGE SCALE GENOMIC DNA]</scope>
    <source>
        <strain evidence="2 3">LC.270.F.C4</strain>
    </source>
</reference>
<keyword evidence="3" id="KW-1185">Reference proteome</keyword>
<organism evidence="2 3">
    <name type="scientific">Tritonibacter scottomollicae</name>
    <name type="common">Epibacterium scottomollicae</name>
    <dbReference type="NCBI Taxonomy" id="483013"/>
    <lineage>
        <taxon>Bacteria</taxon>
        <taxon>Pseudomonadati</taxon>
        <taxon>Pseudomonadota</taxon>
        <taxon>Alphaproteobacteria</taxon>
        <taxon>Rhodobacterales</taxon>
        <taxon>Paracoccaceae</taxon>
        <taxon>Tritonibacter</taxon>
    </lineage>
</organism>
<feature type="region of interest" description="Disordered" evidence="1">
    <location>
        <begin position="58"/>
        <end position="81"/>
    </location>
</feature>
<proteinExistence type="predicted"/>
<evidence type="ECO:0000313" key="2">
    <source>
        <dbReference type="EMBL" id="WOI34769.1"/>
    </source>
</evidence>
<protein>
    <submittedName>
        <fullName evidence="2">Uncharacterized protein</fullName>
    </submittedName>
</protein>
<accession>A0ABZ0HJB7</accession>